<organism evidence="2 3">
    <name type="scientific">Boletus edulis BED1</name>
    <dbReference type="NCBI Taxonomy" id="1328754"/>
    <lineage>
        <taxon>Eukaryota</taxon>
        <taxon>Fungi</taxon>
        <taxon>Dikarya</taxon>
        <taxon>Basidiomycota</taxon>
        <taxon>Agaricomycotina</taxon>
        <taxon>Agaricomycetes</taxon>
        <taxon>Agaricomycetidae</taxon>
        <taxon>Boletales</taxon>
        <taxon>Boletineae</taxon>
        <taxon>Boletaceae</taxon>
        <taxon>Boletoideae</taxon>
        <taxon>Boletus</taxon>
    </lineage>
</organism>
<gene>
    <name evidence="2" type="ORF">L210DRAFT_3533932</name>
</gene>
<reference evidence="2" key="1">
    <citation type="submission" date="2019-10" db="EMBL/GenBank/DDBJ databases">
        <authorList>
            <consortium name="DOE Joint Genome Institute"/>
            <person name="Kuo A."/>
            <person name="Miyauchi S."/>
            <person name="Kiss E."/>
            <person name="Drula E."/>
            <person name="Kohler A."/>
            <person name="Sanchez-Garcia M."/>
            <person name="Andreopoulos B."/>
            <person name="Barry K.W."/>
            <person name="Bonito G."/>
            <person name="Buee M."/>
            <person name="Carver A."/>
            <person name="Chen C."/>
            <person name="Cichocki N."/>
            <person name="Clum A."/>
            <person name="Culley D."/>
            <person name="Crous P.W."/>
            <person name="Fauchery L."/>
            <person name="Girlanda M."/>
            <person name="Hayes R."/>
            <person name="Keri Z."/>
            <person name="LaButti K."/>
            <person name="Lipzen A."/>
            <person name="Lombard V."/>
            <person name="Magnuson J."/>
            <person name="Maillard F."/>
            <person name="Morin E."/>
            <person name="Murat C."/>
            <person name="Nolan M."/>
            <person name="Ohm R."/>
            <person name="Pangilinan J."/>
            <person name="Pereira M."/>
            <person name="Perotto S."/>
            <person name="Peter M."/>
            <person name="Riley R."/>
            <person name="Sitrit Y."/>
            <person name="Stielow B."/>
            <person name="Szollosi G."/>
            <person name="Zifcakova L."/>
            <person name="Stursova M."/>
            <person name="Spatafora J.W."/>
            <person name="Tedersoo L."/>
            <person name="Vaario L.-M."/>
            <person name="Yamada A."/>
            <person name="Yan M."/>
            <person name="Wang P."/>
            <person name="Xu J."/>
            <person name="Bruns T."/>
            <person name="Baldrian P."/>
            <person name="Vilgalys R."/>
            <person name="Henrissat B."/>
            <person name="Grigoriev I.V."/>
            <person name="Hibbett D."/>
            <person name="Nagy L.G."/>
            <person name="Martin F.M."/>
        </authorList>
    </citation>
    <scope>NUCLEOTIDE SEQUENCE</scope>
    <source>
        <strain evidence="2">BED1</strain>
    </source>
</reference>
<feature type="compositionally biased region" description="Basic and acidic residues" evidence="1">
    <location>
        <begin position="10"/>
        <end position="26"/>
    </location>
</feature>
<name>A0AAD4GHK9_BOLED</name>
<evidence type="ECO:0000256" key="1">
    <source>
        <dbReference type="SAM" id="MobiDB-lite"/>
    </source>
</evidence>
<reference evidence="2" key="2">
    <citation type="journal article" date="2020" name="Nat. Commun.">
        <title>Large-scale genome sequencing of mycorrhizal fungi provides insights into the early evolution of symbiotic traits.</title>
        <authorList>
            <person name="Miyauchi S."/>
            <person name="Kiss E."/>
            <person name="Kuo A."/>
            <person name="Drula E."/>
            <person name="Kohler A."/>
            <person name="Sanchez-Garcia M."/>
            <person name="Morin E."/>
            <person name="Andreopoulos B."/>
            <person name="Barry K.W."/>
            <person name="Bonito G."/>
            <person name="Buee M."/>
            <person name="Carver A."/>
            <person name="Chen C."/>
            <person name="Cichocki N."/>
            <person name="Clum A."/>
            <person name="Culley D."/>
            <person name="Crous P.W."/>
            <person name="Fauchery L."/>
            <person name="Girlanda M."/>
            <person name="Hayes R.D."/>
            <person name="Keri Z."/>
            <person name="LaButti K."/>
            <person name="Lipzen A."/>
            <person name="Lombard V."/>
            <person name="Magnuson J."/>
            <person name="Maillard F."/>
            <person name="Murat C."/>
            <person name="Nolan M."/>
            <person name="Ohm R.A."/>
            <person name="Pangilinan J."/>
            <person name="Pereira M.F."/>
            <person name="Perotto S."/>
            <person name="Peter M."/>
            <person name="Pfister S."/>
            <person name="Riley R."/>
            <person name="Sitrit Y."/>
            <person name="Stielow J.B."/>
            <person name="Szollosi G."/>
            <person name="Zifcakova L."/>
            <person name="Stursova M."/>
            <person name="Spatafora J.W."/>
            <person name="Tedersoo L."/>
            <person name="Vaario L.M."/>
            <person name="Yamada A."/>
            <person name="Yan M."/>
            <person name="Wang P."/>
            <person name="Xu J."/>
            <person name="Bruns T."/>
            <person name="Baldrian P."/>
            <person name="Vilgalys R."/>
            <person name="Dunand C."/>
            <person name="Henrissat B."/>
            <person name="Grigoriev I.V."/>
            <person name="Hibbett D."/>
            <person name="Nagy L.G."/>
            <person name="Martin F.M."/>
        </authorList>
    </citation>
    <scope>NUCLEOTIDE SEQUENCE</scope>
    <source>
        <strain evidence="2">BED1</strain>
    </source>
</reference>
<evidence type="ECO:0000313" key="2">
    <source>
        <dbReference type="EMBL" id="KAF8444121.1"/>
    </source>
</evidence>
<evidence type="ECO:0000313" key="3">
    <source>
        <dbReference type="Proteomes" id="UP001194468"/>
    </source>
</evidence>
<accession>A0AAD4GHK9</accession>
<dbReference type="EMBL" id="WHUW01000007">
    <property type="protein sequence ID" value="KAF8444121.1"/>
    <property type="molecule type" value="Genomic_DNA"/>
</dbReference>
<comment type="caution">
    <text evidence="2">The sequence shown here is derived from an EMBL/GenBank/DDBJ whole genome shotgun (WGS) entry which is preliminary data.</text>
</comment>
<dbReference type="Proteomes" id="UP001194468">
    <property type="component" value="Unassembled WGS sequence"/>
</dbReference>
<protein>
    <submittedName>
        <fullName evidence="2">Uncharacterized protein</fullName>
    </submittedName>
</protein>
<keyword evidence="3" id="KW-1185">Reference proteome</keyword>
<dbReference type="AlphaFoldDB" id="A0AAD4GHK9"/>
<proteinExistence type="predicted"/>
<feature type="region of interest" description="Disordered" evidence="1">
    <location>
        <begin position="1"/>
        <end position="26"/>
    </location>
</feature>
<sequence>MPPPPSSQARHAEQPRKHHSPRELSDLEDAISTHRDAVHLIPDGHPDKPSRRTISVSPSELVSSALGSRAISRTQCPCIRILLLFP</sequence>